<organism evidence="1">
    <name type="scientific">marine metagenome</name>
    <dbReference type="NCBI Taxonomy" id="408172"/>
    <lineage>
        <taxon>unclassified sequences</taxon>
        <taxon>metagenomes</taxon>
        <taxon>ecological metagenomes</taxon>
    </lineage>
</organism>
<sequence>EPINEGLHDDYVITAMMMTIDPDTVRYNERLAVGKATINGLSIANKAETIAIGKQLLQFRVRQATTAIKKALARTMTEE</sequence>
<dbReference type="EMBL" id="UINC01005895">
    <property type="protein sequence ID" value="SVA24219.1"/>
    <property type="molecule type" value="Genomic_DNA"/>
</dbReference>
<name>A0A381U7U9_9ZZZZ</name>
<gene>
    <name evidence="1" type="ORF">METZ01_LOCUS77073</name>
</gene>
<proteinExistence type="predicted"/>
<dbReference type="AlphaFoldDB" id="A0A381U7U9"/>
<feature type="non-terminal residue" evidence="1">
    <location>
        <position position="1"/>
    </location>
</feature>
<reference evidence="1" key="1">
    <citation type="submission" date="2018-05" db="EMBL/GenBank/DDBJ databases">
        <authorList>
            <person name="Lanie J.A."/>
            <person name="Ng W.-L."/>
            <person name="Kazmierczak K.M."/>
            <person name="Andrzejewski T.M."/>
            <person name="Davidsen T.M."/>
            <person name="Wayne K.J."/>
            <person name="Tettelin H."/>
            <person name="Glass J.I."/>
            <person name="Rusch D."/>
            <person name="Podicherti R."/>
            <person name="Tsui H.-C.T."/>
            <person name="Winkler M.E."/>
        </authorList>
    </citation>
    <scope>NUCLEOTIDE SEQUENCE</scope>
</reference>
<accession>A0A381U7U9</accession>
<protein>
    <submittedName>
        <fullName evidence="1">Uncharacterized protein</fullName>
    </submittedName>
</protein>
<evidence type="ECO:0000313" key="1">
    <source>
        <dbReference type="EMBL" id="SVA24219.1"/>
    </source>
</evidence>